<comment type="caution">
    <text evidence="1">The sequence shown here is derived from an EMBL/GenBank/DDBJ whole genome shotgun (WGS) entry which is preliminary data.</text>
</comment>
<reference evidence="1" key="1">
    <citation type="submission" date="2021-06" db="EMBL/GenBank/DDBJ databases">
        <authorList>
            <person name="Kallberg Y."/>
            <person name="Tangrot J."/>
            <person name="Rosling A."/>
        </authorList>
    </citation>
    <scope>NUCLEOTIDE SEQUENCE</scope>
    <source>
        <strain evidence="1">IL203A</strain>
    </source>
</reference>
<name>A0ACA9PQZ6_9GLOM</name>
<evidence type="ECO:0000313" key="1">
    <source>
        <dbReference type="EMBL" id="CAG8719600.1"/>
    </source>
</evidence>
<organism evidence="1 2">
    <name type="scientific">Dentiscutata heterogama</name>
    <dbReference type="NCBI Taxonomy" id="1316150"/>
    <lineage>
        <taxon>Eukaryota</taxon>
        <taxon>Fungi</taxon>
        <taxon>Fungi incertae sedis</taxon>
        <taxon>Mucoromycota</taxon>
        <taxon>Glomeromycotina</taxon>
        <taxon>Glomeromycetes</taxon>
        <taxon>Diversisporales</taxon>
        <taxon>Gigasporaceae</taxon>
        <taxon>Dentiscutata</taxon>
    </lineage>
</organism>
<proteinExistence type="predicted"/>
<accession>A0ACA9PQZ6</accession>
<sequence>INLLNEYLPRIKSKTQYSTDIKSSDSGIEEYTKNLSKYNLFNIQHTADNCGADS</sequence>
<dbReference type="Proteomes" id="UP000789702">
    <property type="component" value="Unassembled WGS sequence"/>
</dbReference>
<evidence type="ECO:0000313" key="2">
    <source>
        <dbReference type="Proteomes" id="UP000789702"/>
    </source>
</evidence>
<protein>
    <submittedName>
        <fullName evidence="1">12253_t:CDS:1</fullName>
    </submittedName>
</protein>
<feature type="non-terminal residue" evidence="1">
    <location>
        <position position="1"/>
    </location>
</feature>
<dbReference type="EMBL" id="CAJVPU010032406">
    <property type="protein sequence ID" value="CAG8719600.1"/>
    <property type="molecule type" value="Genomic_DNA"/>
</dbReference>
<gene>
    <name evidence="1" type="ORF">DHETER_LOCUS12750</name>
</gene>
<keyword evidence="2" id="KW-1185">Reference proteome</keyword>